<name>A0ABY1B483_9PSED</name>
<dbReference type="EMBL" id="FOFP01000002">
    <property type="protein sequence ID" value="SEP88422.1"/>
    <property type="molecule type" value="Genomic_DNA"/>
</dbReference>
<dbReference type="RefSeq" id="WP_069515933.1">
    <property type="nucleotide sequence ID" value="NZ_FOFP01000002.1"/>
</dbReference>
<evidence type="ECO:0000313" key="2">
    <source>
        <dbReference type="Proteomes" id="UP000198512"/>
    </source>
</evidence>
<sequence length="75" mass="8358">MAHWTLTYNRDNTTTTVDMKSAEQPSMDEAVAFLLDWAETHLERGEFGDSQDDPSIPAVRLLTRFGVTITGIAKS</sequence>
<accession>A0ABY1B483</accession>
<dbReference type="Proteomes" id="UP000198512">
    <property type="component" value="Unassembled WGS sequence"/>
</dbReference>
<organism evidence="1 2">
    <name type="scientific">Pseudomonas cuatrocienegasensis</name>
    <dbReference type="NCBI Taxonomy" id="543360"/>
    <lineage>
        <taxon>Bacteria</taxon>
        <taxon>Pseudomonadati</taxon>
        <taxon>Pseudomonadota</taxon>
        <taxon>Gammaproteobacteria</taxon>
        <taxon>Pseudomonadales</taxon>
        <taxon>Pseudomonadaceae</taxon>
        <taxon>Pseudomonas</taxon>
    </lineage>
</organism>
<evidence type="ECO:0000313" key="1">
    <source>
        <dbReference type="EMBL" id="SEP88422.1"/>
    </source>
</evidence>
<protein>
    <submittedName>
        <fullName evidence="1">Uncharacterized protein</fullName>
    </submittedName>
</protein>
<keyword evidence="2" id="KW-1185">Reference proteome</keyword>
<comment type="caution">
    <text evidence="1">The sequence shown here is derived from an EMBL/GenBank/DDBJ whole genome shotgun (WGS) entry which is preliminary data.</text>
</comment>
<gene>
    <name evidence="1" type="ORF">SAMN05216600_102151</name>
</gene>
<reference evidence="1 2" key="1">
    <citation type="submission" date="2016-10" db="EMBL/GenBank/DDBJ databases">
        <authorList>
            <person name="Varghese N."/>
            <person name="Submissions S."/>
        </authorList>
    </citation>
    <scope>NUCLEOTIDE SEQUENCE [LARGE SCALE GENOMIC DNA]</scope>
    <source>
        <strain evidence="1 2">CIP 109853</strain>
    </source>
</reference>
<proteinExistence type="predicted"/>